<feature type="domain" description="Flavin reductase like" evidence="2">
    <location>
        <begin position="11"/>
        <end position="153"/>
    </location>
</feature>
<evidence type="ECO:0000256" key="1">
    <source>
        <dbReference type="ARBA" id="ARBA00023002"/>
    </source>
</evidence>
<dbReference type="RefSeq" id="WP_229991793.1">
    <property type="nucleotide sequence ID" value="NZ_BMSJ01000017.1"/>
</dbReference>
<dbReference type="InterPro" id="IPR012349">
    <property type="entry name" value="Split_barrel_FMN-bd"/>
</dbReference>
<name>A0AAV4KTP4_9ACTN</name>
<dbReference type="PANTHER" id="PTHR30466">
    <property type="entry name" value="FLAVIN REDUCTASE"/>
    <property type="match status" value="1"/>
</dbReference>
<dbReference type="AlphaFoldDB" id="A0AAV4KTP4"/>
<dbReference type="GO" id="GO:0010181">
    <property type="term" value="F:FMN binding"/>
    <property type="evidence" value="ECO:0007669"/>
    <property type="project" value="InterPro"/>
</dbReference>
<evidence type="ECO:0000259" key="2">
    <source>
        <dbReference type="SMART" id="SM00903"/>
    </source>
</evidence>
<organism evidence="3 4">
    <name type="scientific">Streptomyces cinereoruber</name>
    <dbReference type="NCBI Taxonomy" id="67260"/>
    <lineage>
        <taxon>Bacteria</taxon>
        <taxon>Bacillati</taxon>
        <taxon>Actinomycetota</taxon>
        <taxon>Actinomycetes</taxon>
        <taxon>Kitasatosporales</taxon>
        <taxon>Streptomycetaceae</taxon>
        <taxon>Streptomyces</taxon>
    </lineage>
</organism>
<keyword evidence="1" id="KW-0560">Oxidoreductase</keyword>
<protein>
    <submittedName>
        <fullName evidence="3">Monooxygenase</fullName>
    </submittedName>
</protein>
<dbReference type="GO" id="GO:0004497">
    <property type="term" value="F:monooxygenase activity"/>
    <property type="evidence" value="ECO:0007669"/>
    <property type="project" value="UniProtKB-KW"/>
</dbReference>
<sequence>MVAERDFKDFMAEVCTSVAVVTALADGLPHGTTVGSLTSLSLRPPMVTIGLDRRSRLLAVVRRTGRFGVNLLGAGQAGLAAVFASPAADRFAAAGWEADDGLPRLRHAPGWLVCRTERLVDGGDHVLVLGGVTRVALAPSAAPLVYGRRAFGTHCALPHHAPPSITDQIAAFAR</sequence>
<gene>
    <name evidence="3" type="primary">mmyF</name>
    <name evidence="3" type="ORF">GCM10010497_62980</name>
</gene>
<reference evidence="3 4" key="1">
    <citation type="journal article" date="2014" name="Int. J. Syst. Evol. Microbiol.">
        <title>Complete genome sequence of Corynebacterium casei LMG S-19264T (=DSM 44701T), isolated from a smear-ripened cheese.</title>
        <authorList>
            <consortium name="US DOE Joint Genome Institute (JGI-PGF)"/>
            <person name="Walter F."/>
            <person name="Albersmeier A."/>
            <person name="Kalinowski J."/>
            <person name="Ruckert C."/>
        </authorList>
    </citation>
    <scope>NUCLEOTIDE SEQUENCE [LARGE SCALE GENOMIC DNA]</scope>
    <source>
        <strain evidence="3 4">JCM 4205</strain>
    </source>
</reference>
<dbReference type="GO" id="GO:0042602">
    <property type="term" value="F:riboflavin reductase (NADPH) activity"/>
    <property type="evidence" value="ECO:0007669"/>
    <property type="project" value="TreeGrafter"/>
</dbReference>
<dbReference type="InterPro" id="IPR050268">
    <property type="entry name" value="NADH-dep_flavin_reductase"/>
</dbReference>
<evidence type="ECO:0000313" key="3">
    <source>
        <dbReference type="EMBL" id="GGR50958.1"/>
    </source>
</evidence>
<dbReference type="PANTHER" id="PTHR30466:SF1">
    <property type="entry name" value="FMN REDUCTASE (NADH) RUTF"/>
    <property type="match status" value="1"/>
</dbReference>
<dbReference type="GeneID" id="95457502"/>
<dbReference type="Pfam" id="PF01613">
    <property type="entry name" value="Flavin_Reduct"/>
    <property type="match status" value="1"/>
</dbReference>
<proteinExistence type="predicted"/>
<dbReference type="SMART" id="SM00903">
    <property type="entry name" value="Flavin_Reduct"/>
    <property type="match status" value="1"/>
</dbReference>
<dbReference type="Gene3D" id="2.30.110.10">
    <property type="entry name" value="Electron Transport, Fmn-binding Protein, Chain A"/>
    <property type="match status" value="1"/>
</dbReference>
<dbReference type="EMBL" id="BMSJ01000017">
    <property type="protein sequence ID" value="GGR50958.1"/>
    <property type="molecule type" value="Genomic_DNA"/>
</dbReference>
<dbReference type="SUPFAM" id="SSF50475">
    <property type="entry name" value="FMN-binding split barrel"/>
    <property type="match status" value="1"/>
</dbReference>
<dbReference type="InterPro" id="IPR002563">
    <property type="entry name" value="Flavin_Rdtase-like_dom"/>
</dbReference>
<dbReference type="Proteomes" id="UP000642014">
    <property type="component" value="Unassembled WGS sequence"/>
</dbReference>
<keyword evidence="3" id="KW-0503">Monooxygenase</keyword>
<evidence type="ECO:0000313" key="4">
    <source>
        <dbReference type="Proteomes" id="UP000642014"/>
    </source>
</evidence>
<accession>A0AAV4KTP4</accession>
<comment type="caution">
    <text evidence="3">The sequence shown here is derived from an EMBL/GenBank/DDBJ whole genome shotgun (WGS) entry which is preliminary data.</text>
</comment>